<dbReference type="PANTHER" id="PTHR11477">
    <property type="entry name" value="TRANSCRIPTION FACTOR S-II ZINC FINGER DOMAIN-CONTAINING PROTEIN"/>
    <property type="match status" value="1"/>
</dbReference>
<evidence type="ECO:0000256" key="2">
    <source>
        <dbReference type="ARBA" id="ARBA00022771"/>
    </source>
</evidence>
<proteinExistence type="predicted"/>
<dbReference type="VEuPathDB" id="MicrosporidiaDB:EHP00_212"/>
<dbReference type="InterPro" id="IPR001222">
    <property type="entry name" value="Znf_TFIIS"/>
</dbReference>
<dbReference type="PROSITE" id="PS51133">
    <property type="entry name" value="ZF_TFIIS_2"/>
    <property type="match status" value="1"/>
</dbReference>
<dbReference type="InterPro" id="IPR003618">
    <property type="entry name" value="TFIIS_cen_dom"/>
</dbReference>
<dbReference type="PANTHER" id="PTHR11477:SF0">
    <property type="entry name" value="IP08861P-RELATED"/>
    <property type="match status" value="1"/>
</dbReference>
<dbReference type="GO" id="GO:0008270">
    <property type="term" value="F:zinc ion binding"/>
    <property type="evidence" value="ECO:0007669"/>
    <property type="project" value="UniProtKB-KW"/>
</dbReference>
<keyword evidence="2 5" id="KW-0863">Zinc-finger</keyword>
<name>A0A1W0E6Q8_9MICR</name>
<gene>
    <name evidence="7" type="primary">TFIIS</name>
    <name evidence="7" type="ORF">EHP00_212</name>
</gene>
<dbReference type="GO" id="GO:0005634">
    <property type="term" value="C:nucleus"/>
    <property type="evidence" value="ECO:0007669"/>
    <property type="project" value="TreeGrafter"/>
</dbReference>
<dbReference type="SMART" id="SM00440">
    <property type="entry name" value="ZnF_C2C2"/>
    <property type="match status" value="1"/>
</dbReference>
<dbReference type="Pfam" id="PF01096">
    <property type="entry name" value="Zn_ribbon_TFIIS"/>
    <property type="match status" value="1"/>
</dbReference>
<evidence type="ECO:0000256" key="4">
    <source>
        <dbReference type="ARBA" id="ARBA00023242"/>
    </source>
</evidence>
<reference evidence="7 8" key="1">
    <citation type="journal article" date="2017" name="Environ. Microbiol.">
        <title>Decay of the glycolytic pathway and adaptation to intranuclear parasitism within Enterocytozoonidae microsporidia.</title>
        <authorList>
            <person name="Wiredu Boakye D."/>
            <person name="Jaroenlak P."/>
            <person name="Prachumwat A."/>
            <person name="Williams T.A."/>
            <person name="Bateman K.S."/>
            <person name="Itsathitphaisarn O."/>
            <person name="Sritunyalucksana K."/>
            <person name="Paszkiewicz K.H."/>
            <person name="Moore K.A."/>
            <person name="Stentiford G.D."/>
            <person name="Williams B.A."/>
        </authorList>
    </citation>
    <scope>NUCLEOTIDE SEQUENCE [LARGE SCALE GENOMIC DNA]</scope>
    <source>
        <strain evidence="7 8">TH1</strain>
    </source>
</reference>
<evidence type="ECO:0000313" key="8">
    <source>
        <dbReference type="Proteomes" id="UP000192758"/>
    </source>
</evidence>
<accession>A0A1W0E6Q8</accession>
<protein>
    <submittedName>
        <fullName evidence="7">TFIIS</fullName>
    </submittedName>
</protein>
<evidence type="ECO:0000256" key="5">
    <source>
        <dbReference type="PROSITE-ProRule" id="PRU00472"/>
    </source>
</evidence>
<sequence length="162" mass="18856">MSNINDVKILKAKELFLAVLEKNCKNAEQSVLEEIALDLAVYISRNFSENFPKIVREKLQRLKENSDLSDALHTKKMSINSFFCLKDEEMKTEKQKEIERKIIEESTNASREAKIQAETTMFKCSKCKQNKCTYYQMQTRSCDEPMTTFVTCTTCGNCWKFC</sequence>
<dbReference type="Pfam" id="PF07500">
    <property type="entry name" value="TFIIS_M"/>
    <property type="match status" value="1"/>
</dbReference>
<comment type="caution">
    <text evidence="7">The sequence shown here is derived from an EMBL/GenBank/DDBJ whole genome shotgun (WGS) entry which is preliminary data.</text>
</comment>
<dbReference type="PROSITE" id="PS00466">
    <property type="entry name" value="ZF_TFIIS_1"/>
    <property type="match status" value="1"/>
</dbReference>
<evidence type="ECO:0000256" key="3">
    <source>
        <dbReference type="ARBA" id="ARBA00022833"/>
    </source>
</evidence>
<evidence type="ECO:0000256" key="1">
    <source>
        <dbReference type="ARBA" id="ARBA00022723"/>
    </source>
</evidence>
<dbReference type="AlphaFoldDB" id="A0A1W0E6Q8"/>
<feature type="domain" description="TFIIS-type" evidence="6">
    <location>
        <begin position="120"/>
        <end position="160"/>
    </location>
</feature>
<keyword evidence="3" id="KW-0862">Zinc</keyword>
<organism evidence="7 8">
    <name type="scientific">Ecytonucleospora hepatopenaei</name>
    <dbReference type="NCBI Taxonomy" id="646526"/>
    <lineage>
        <taxon>Eukaryota</taxon>
        <taxon>Fungi</taxon>
        <taxon>Fungi incertae sedis</taxon>
        <taxon>Microsporidia</taxon>
        <taxon>Enterocytozoonidae</taxon>
        <taxon>Ecytonucleospora</taxon>
    </lineage>
</organism>
<keyword evidence="8" id="KW-1185">Reference proteome</keyword>
<evidence type="ECO:0000313" key="7">
    <source>
        <dbReference type="EMBL" id="OQS54859.1"/>
    </source>
</evidence>
<keyword evidence="1" id="KW-0479">Metal-binding</keyword>
<dbReference type="Gene3D" id="2.20.25.10">
    <property type="match status" value="1"/>
</dbReference>
<dbReference type="GO" id="GO:0006351">
    <property type="term" value="P:DNA-templated transcription"/>
    <property type="evidence" value="ECO:0007669"/>
    <property type="project" value="InterPro"/>
</dbReference>
<dbReference type="STRING" id="646526.A0A1W0E6Q8"/>
<dbReference type="OrthoDB" id="44867at2759"/>
<evidence type="ECO:0000259" key="6">
    <source>
        <dbReference type="PROSITE" id="PS51133"/>
    </source>
</evidence>
<dbReference type="CDD" id="cd13749">
    <property type="entry name" value="Zn-ribbon_TFIIS"/>
    <property type="match status" value="1"/>
</dbReference>
<keyword evidence="4" id="KW-0539">Nucleus</keyword>
<dbReference type="Proteomes" id="UP000192758">
    <property type="component" value="Unassembled WGS sequence"/>
</dbReference>
<dbReference type="SUPFAM" id="SSF57783">
    <property type="entry name" value="Zinc beta-ribbon"/>
    <property type="match status" value="1"/>
</dbReference>
<dbReference type="GO" id="GO:0003676">
    <property type="term" value="F:nucleic acid binding"/>
    <property type="evidence" value="ECO:0007669"/>
    <property type="project" value="InterPro"/>
</dbReference>
<dbReference type="EMBL" id="MNPJ01000016">
    <property type="protein sequence ID" value="OQS54859.1"/>
    <property type="molecule type" value="Genomic_DNA"/>
</dbReference>